<accession>A0ABS6LDF0</accession>
<comment type="caution">
    <text evidence="3">The sequence shown here is derived from an EMBL/GenBank/DDBJ whole genome shotgun (WGS) entry which is preliminary data.</text>
</comment>
<dbReference type="InterPro" id="IPR007893">
    <property type="entry name" value="Spore_coat_U/FanG"/>
</dbReference>
<organism evidence="3 4">
    <name type="scientific">Rahnella ecdela</name>
    <dbReference type="NCBI Taxonomy" id="2816250"/>
    <lineage>
        <taxon>Bacteria</taxon>
        <taxon>Pseudomonadati</taxon>
        <taxon>Pseudomonadota</taxon>
        <taxon>Gammaproteobacteria</taxon>
        <taxon>Enterobacterales</taxon>
        <taxon>Yersiniaceae</taxon>
        <taxon>Rahnella</taxon>
    </lineage>
</organism>
<keyword evidence="4" id="KW-1185">Reference proteome</keyword>
<protein>
    <submittedName>
        <fullName evidence="3">Spore coat protein U domain-containing protein</fullName>
    </submittedName>
</protein>
<feature type="signal peptide" evidence="1">
    <location>
        <begin position="1"/>
        <end position="23"/>
    </location>
</feature>
<evidence type="ECO:0000313" key="3">
    <source>
        <dbReference type="EMBL" id="MBU9844785.1"/>
    </source>
</evidence>
<gene>
    <name evidence="3" type="ORF">J1784_07155</name>
</gene>
<keyword evidence="3" id="KW-0946">Virion</keyword>
<feature type="domain" description="Spore coat protein U/FanG" evidence="2">
    <location>
        <begin position="256"/>
        <end position="380"/>
    </location>
</feature>
<dbReference type="Proteomes" id="UP000739284">
    <property type="component" value="Unassembled WGS sequence"/>
</dbReference>
<name>A0ABS6LDF0_9GAMM</name>
<keyword evidence="3" id="KW-0167">Capsid protein</keyword>
<dbReference type="InterPro" id="IPR053167">
    <property type="entry name" value="Spore_coat_component"/>
</dbReference>
<dbReference type="PANTHER" id="PTHR37089:SF1">
    <property type="entry name" value="MEMBRANE PROTEIN"/>
    <property type="match status" value="1"/>
</dbReference>
<feature type="chain" id="PRO_5045763029" evidence="1">
    <location>
        <begin position="24"/>
        <end position="387"/>
    </location>
</feature>
<keyword evidence="1" id="KW-0732">Signal</keyword>
<evidence type="ECO:0000313" key="4">
    <source>
        <dbReference type="Proteomes" id="UP000739284"/>
    </source>
</evidence>
<reference evidence="3 4" key="1">
    <citation type="submission" date="2021-03" db="EMBL/GenBank/DDBJ databases">
        <title>Five novel Rahnella species.</title>
        <authorList>
            <person name="Brady C."/>
            <person name="Asselin J."/>
            <person name="Beer S."/>
            <person name="Bruberg M.B."/>
            <person name="Crampton B."/>
            <person name="Venter S."/>
            <person name="Arnold D."/>
            <person name="Denman S."/>
        </authorList>
    </citation>
    <scope>NUCLEOTIDE SEQUENCE [LARGE SCALE GENOMIC DNA]</scope>
    <source>
        <strain evidence="3 4">FRB 231</strain>
    </source>
</reference>
<sequence length="387" mass="42400">MKSRHRLILLFLLLNFFSPRASAALVDFEFNQLCNVYWDHSGTIILGSFDKSGLDIEDGGNTSVDVPLDVFCLGRPDNFNQSDAYFRLAVTNVSPGPYIGNDLVLTNERPSTRNAHYQIKANLCAGQAMGGISQLCVSTLNTPTTYVLPEGGDQRELVDNVLSPSSDENNAMNNQLCSAHPSECDYSSLKTGFFNIGKWEHPYRLLAHFIIPQQNGIAPGTYSGTYSIKLDGKLRAETILKIPLMGFNITNVQQPLTFRLSVSSACQISPPVDINFTPQMFSGQSQSQAATAQVRCTYGTPYTVSFKGENDDATGVGYMVSADGKNKIPYQISDTTGEPWSMLGRKFTGTAEKQPIDFQVKTLPGPNKPAGKYEDTITMTVDYTEGT</sequence>
<dbReference type="RefSeq" id="WP_217148601.1">
    <property type="nucleotide sequence ID" value="NZ_JAFMOY010000117.1"/>
</dbReference>
<dbReference type="PANTHER" id="PTHR37089">
    <property type="entry name" value="PROTEIN U-RELATED"/>
    <property type="match status" value="1"/>
</dbReference>
<evidence type="ECO:0000256" key="1">
    <source>
        <dbReference type="SAM" id="SignalP"/>
    </source>
</evidence>
<proteinExistence type="predicted"/>
<dbReference type="EMBL" id="JAFMOY010000117">
    <property type="protein sequence ID" value="MBU9844785.1"/>
    <property type="molecule type" value="Genomic_DNA"/>
</dbReference>
<dbReference type="Pfam" id="PF05229">
    <property type="entry name" value="SCPU"/>
    <property type="match status" value="1"/>
</dbReference>
<evidence type="ECO:0000259" key="2">
    <source>
        <dbReference type="Pfam" id="PF05229"/>
    </source>
</evidence>